<proteinExistence type="predicted"/>
<feature type="transmembrane region" description="Helical" evidence="1">
    <location>
        <begin position="126"/>
        <end position="146"/>
    </location>
</feature>
<dbReference type="RefSeq" id="WP_091527702.1">
    <property type="nucleotide sequence ID" value="NZ_LT629772.1"/>
</dbReference>
<gene>
    <name evidence="2" type="ORF">SAMN04489812_4583</name>
</gene>
<dbReference type="STRING" id="630515.SAMN04489812_4583"/>
<feature type="transmembrane region" description="Helical" evidence="1">
    <location>
        <begin position="47"/>
        <end position="71"/>
    </location>
</feature>
<dbReference type="Proteomes" id="UP000199103">
    <property type="component" value="Chromosome I"/>
</dbReference>
<reference evidence="2 3" key="1">
    <citation type="submission" date="2016-10" db="EMBL/GenBank/DDBJ databases">
        <authorList>
            <person name="de Groot N.N."/>
        </authorList>
    </citation>
    <scope>NUCLEOTIDE SEQUENCE [LARGE SCALE GENOMIC DNA]</scope>
    <source>
        <strain evidence="2 3">DSM 21800</strain>
    </source>
</reference>
<protein>
    <recommendedName>
        <fullName evidence="4">Tryptophan-associated transmembrane protein (Trp_oprn_chp)</fullName>
    </recommendedName>
</protein>
<keyword evidence="1" id="KW-1133">Transmembrane helix</keyword>
<accession>A0A1H1YHE9</accession>
<evidence type="ECO:0000313" key="3">
    <source>
        <dbReference type="Proteomes" id="UP000199103"/>
    </source>
</evidence>
<feature type="transmembrane region" description="Helical" evidence="1">
    <location>
        <begin position="76"/>
        <end position="96"/>
    </location>
</feature>
<dbReference type="OrthoDB" id="4808266at2"/>
<keyword evidence="1" id="KW-0472">Membrane</keyword>
<evidence type="ECO:0000256" key="1">
    <source>
        <dbReference type="SAM" id="Phobius"/>
    </source>
</evidence>
<organism evidence="2 3">
    <name type="scientific">Microlunatus soli</name>
    <dbReference type="NCBI Taxonomy" id="630515"/>
    <lineage>
        <taxon>Bacteria</taxon>
        <taxon>Bacillati</taxon>
        <taxon>Actinomycetota</taxon>
        <taxon>Actinomycetes</taxon>
        <taxon>Propionibacteriales</taxon>
        <taxon>Propionibacteriaceae</taxon>
        <taxon>Microlunatus</taxon>
    </lineage>
</organism>
<keyword evidence="1" id="KW-0812">Transmembrane</keyword>
<dbReference type="EMBL" id="LT629772">
    <property type="protein sequence ID" value="SDT20853.1"/>
    <property type="molecule type" value="Genomic_DNA"/>
</dbReference>
<name>A0A1H1YHE9_9ACTN</name>
<evidence type="ECO:0008006" key="4">
    <source>
        <dbReference type="Google" id="ProtNLM"/>
    </source>
</evidence>
<evidence type="ECO:0000313" key="2">
    <source>
        <dbReference type="EMBL" id="SDT20853.1"/>
    </source>
</evidence>
<keyword evidence="3" id="KW-1185">Reference proteome</keyword>
<sequence length="160" mass="16781">MINIARFLPLITVVAWLITLALPVLDSGNGHGPRIVVTSLGGDPFDLAGIELPFVLAWIGILGCAVTVWLLRSLTWWSVVAVLVTIALVALGAQLITDPPTLIWGGVDDQGRPTGGMERGEPVAGALVWLLGIAALATAAVCGFLGSRRVRRVQRLSNAG</sequence>
<dbReference type="AlphaFoldDB" id="A0A1H1YHE9"/>